<reference evidence="1" key="1">
    <citation type="submission" date="2008-06" db="EMBL/GenBank/DDBJ databases">
        <title>Complete sequence of Chlorobium phaeobacteroides BS1.</title>
        <authorList>
            <consortium name="US DOE Joint Genome Institute"/>
            <person name="Lucas S."/>
            <person name="Copeland A."/>
            <person name="Lapidus A."/>
            <person name="Glavina del Rio T."/>
            <person name="Dalin E."/>
            <person name="Tice H."/>
            <person name="Bruce D."/>
            <person name="Goodwin L."/>
            <person name="Pitluck S."/>
            <person name="Schmutz J."/>
            <person name="Larimer F."/>
            <person name="Land M."/>
            <person name="Hauser L."/>
            <person name="Kyrpides N."/>
            <person name="Ovchinnikova G."/>
            <person name="Li T."/>
            <person name="Liu Z."/>
            <person name="Zhao F."/>
            <person name="Overmann J."/>
            <person name="Bryant D.A."/>
            <person name="Richardson P."/>
        </authorList>
    </citation>
    <scope>NUCLEOTIDE SEQUENCE [LARGE SCALE GENOMIC DNA]</scope>
    <source>
        <strain evidence="1">BS1</strain>
    </source>
</reference>
<accession>B3EMX8</accession>
<dbReference type="AlphaFoldDB" id="B3EMX8"/>
<sequence>MLMKVFFQRTTPDQAGVPVLMVSGGFTKRENALNYSSRLSFGKGCIERPSPTEVTMRYKADN</sequence>
<dbReference type="STRING" id="331678.Cphamn1_2057"/>
<protein>
    <submittedName>
        <fullName evidence="1">Uncharacterized protein</fullName>
    </submittedName>
</protein>
<name>B3EMX8_CHLPB</name>
<evidence type="ECO:0000313" key="1">
    <source>
        <dbReference type="EMBL" id="ACE04967.1"/>
    </source>
</evidence>
<proteinExistence type="predicted"/>
<dbReference type="KEGG" id="cpb:Cphamn1_2057"/>
<gene>
    <name evidence="1" type="ordered locus">Cphamn1_2057</name>
</gene>
<dbReference type="EMBL" id="CP001101">
    <property type="protein sequence ID" value="ACE04967.1"/>
    <property type="molecule type" value="Genomic_DNA"/>
</dbReference>
<organism evidence="1">
    <name type="scientific">Chlorobium phaeobacteroides (strain BS1)</name>
    <dbReference type="NCBI Taxonomy" id="331678"/>
    <lineage>
        <taxon>Bacteria</taxon>
        <taxon>Pseudomonadati</taxon>
        <taxon>Chlorobiota</taxon>
        <taxon>Chlorobiia</taxon>
        <taxon>Chlorobiales</taxon>
        <taxon>Chlorobiaceae</taxon>
        <taxon>Chlorobium/Pelodictyon group</taxon>
        <taxon>Chlorobium</taxon>
    </lineage>
</organism>
<dbReference type="HOGENOM" id="CLU_2895811_0_0_10"/>